<dbReference type="Gene3D" id="3.10.100.10">
    <property type="entry name" value="Mannose-Binding Protein A, subunit A"/>
    <property type="match status" value="1"/>
</dbReference>
<keyword evidence="2" id="KW-0472">Membrane</keyword>
<dbReference type="InterPro" id="IPR001304">
    <property type="entry name" value="C-type_lectin-like"/>
</dbReference>
<dbReference type="InterPro" id="IPR016187">
    <property type="entry name" value="CTDL_fold"/>
</dbReference>
<keyword evidence="2" id="KW-0812">Transmembrane</keyword>
<dbReference type="Proteomes" id="UP001186944">
    <property type="component" value="Unassembled WGS sequence"/>
</dbReference>
<reference evidence="4" key="1">
    <citation type="submission" date="2019-08" db="EMBL/GenBank/DDBJ databases">
        <title>The improved chromosome-level genome for the pearl oyster Pinctada fucata martensii using PacBio sequencing and Hi-C.</title>
        <authorList>
            <person name="Zheng Z."/>
        </authorList>
    </citation>
    <scope>NUCLEOTIDE SEQUENCE</scope>
    <source>
        <strain evidence="4">ZZ-2019</strain>
        <tissue evidence="4">Adductor muscle</tissue>
    </source>
</reference>
<dbReference type="PANTHER" id="PTHR22803">
    <property type="entry name" value="MANNOSE, PHOSPHOLIPASE, LECTIN RECEPTOR RELATED"/>
    <property type="match status" value="1"/>
</dbReference>
<evidence type="ECO:0000259" key="3">
    <source>
        <dbReference type="PROSITE" id="PS50041"/>
    </source>
</evidence>
<sequence>MINYDVSSACISLLYVLVIYISFLLIKGRPHWIGLSDMHSADTWVWYPSMEDVTYTDWQPGQPNPGEGEHCAAFLQDLYPDFYWHDVDCSAQFLFICEREFCF</sequence>
<dbReference type="EMBL" id="VSWD01000013">
    <property type="protein sequence ID" value="KAK3084532.1"/>
    <property type="molecule type" value="Genomic_DNA"/>
</dbReference>
<evidence type="ECO:0000256" key="2">
    <source>
        <dbReference type="SAM" id="Phobius"/>
    </source>
</evidence>
<keyword evidence="2" id="KW-1133">Transmembrane helix</keyword>
<dbReference type="Pfam" id="PF00059">
    <property type="entry name" value="Lectin_C"/>
    <property type="match status" value="1"/>
</dbReference>
<dbReference type="PROSITE" id="PS50041">
    <property type="entry name" value="C_TYPE_LECTIN_2"/>
    <property type="match status" value="1"/>
</dbReference>
<organism evidence="4 5">
    <name type="scientific">Pinctada imbricata</name>
    <name type="common">Atlantic pearl-oyster</name>
    <name type="synonym">Pinctada martensii</name>
    <dbReference type="NCBI Taxonomy" id="66713"/>
    <lineage>
        <taxon>Eukaryota</taxon>
        <taxon>Metazoa</taxon>
        <taxon>Spiralia</taxon>
        <taxon>Lophotrochozoa</taxon>
        <taxon>Mollusca</taxon>
        <taxon>Bivalvia</taxon>
        <taxon>Autobranchia</taxon>
        <taxon>Pteriomorphia</taxon>
        <taxon>Pterioida</taxon>
        <taxon>Pterioidea</taxon>
        <taxon>Pteriidae</taxon>
        <taxon>Pinctada</taxon>
    </lineage>
</organism>
<dbReference type="SUPFAM" id="SSF56436">
    <property type="entry name" value="C-type lectin-like"/>
    <property type="match status" value="1"/>
</dbReference>
<keyword evidence="1" id="KW-1015">Disulfide bond</keyword>
<protein>
    <recommendedName>
        <fullName evidence="3">C-type lectin domain-containing protein</fullName>
    </recommendedName>
</protein>
<dbReference type="PROSITE" id="PS00615">
    <property type="entry name" value="C_TYPE_LECTIN_1"/>
    <property type="match status" value="1"/>
</dbReference>
<feature type="domain" description="C-type lectin" evidence="3">
    <location>
        <begin position="32"/>
        <end position="98"/>
    </location>
</feature>
<evidence type="ECO:0000313" key="4">
    <source>
        <dbReference type="EMBL" id="KAK3084532.1"/>
    </source>
</evidence>
<dbReference type="CDD" id="cd00037">
    <property type="entry name" value="CLECT"/>
    <property type="match status" value="1"/>
</dbReference>
<dbReference type="InterPro" id="IPR050111">
    <property type="entry name" value="C-type_lectin/snaclec_domain"/>
</dbReference>
<keyword evidence="5" id="KW-1185">Reference proteome</keyword>
<comment type="caution">
    <text evidence="4">The sequence shown here is derived from an EMBL/GenBank/DDBJ whole genome shotgun (WGS) entry which is preliminary data.</text>
</comment>
<evidence type="ECO:0000313" key="5">
    <source>
        <dbReference type="Proteomes" id="UP001186944"/>
    </source>
</evidence>
<proteinExistence type="predicted"/>
<feature type="transmembrane region" description="Helical" evidence="2">
    <location>
        <begin position="6"/>
        <end position="26"/>
    </location>
</feature>
<evidence type="ECO:0000256" key="1">
    <source>
        <dbReference type="ARBA" id="ARBA00023157"/>
    </source>
</evidence>
<name>A0AA89BKK8_PINIB</name>
<gene>
    <name evidence="4" type="ORF">FSP39_014837</name>
</gene>
<accession>A0AA89BKK8</accession>
<dbReference type="InterPro" id="IPR018378">
    <property type="entry name" value="C-type_lectin_CS"/>
</dbReference>
<dbReference type="AlphaFoldDB" id="A0AA89BKK8"/>
<dbReference type="InterPro" id="IPR016186">
    <property type="entry name" value="C-type_lectin-like/link_sf"/>
</dbReference>